<dbReference type="Pfam" id="PF04055">
    <property type="entry name" value="Radical_SAM"/>
    <property type="match status" value="1"/>
</dbReference>
<evidence type="ECO:0000256" key="1">
    <source>
        <dbReference type="ARBA" id="ARBA00001966"/>
    </source>
</evidence>
<dbReference type="Gene3D" id="3.80.30.20">
    <property type="entry name" value="tm_1862 like domain"/>
    <property type="match status" value="1"/>
</dbReference>
<dbReference type="SUPFAM" id="SSF102114">
    <property type="entry name" value="Radical SAM enzymes"/>
    <property type="match status" value="1"/>
</dbReference>
<evidence type="ECO:0000256" key="7">
    <source>
        <dbReference type="ARBA" id="ARBA00023014"/>
    </source>
</evidence>
<keyword evidence="3" id="KW-0808">Transferase</keyword>
<protein>
    <submittedName>
        <fullName evidence="11">MiaB-like tRNA modifying enzyme</fullName>
    </submittedName>
</protein>
<evidence type="ECO:0000256" key="6">
    <source>
        <dbReference type="ARBA" id="ARBA00023004"/>
    </source>
</evidence>
<dbReference type="Gene3D" id="3.40.50.12160">
    <property type="entry name" value="Methylthiotransferase, N-terminal domain"/>
    <property type="match status" value="1"/>
</dbReference>
<dbReference type="InterPro" id="IPR058240">
    <property type="entry name" value="rSAM_sf"/>
</dbReference>
<dbReference type="SFLD" id="SFLDS00029">
    <property type="entry name" value="Radical_SAM"/>
    <property type="match status" value="1"/>
</dbReference>
<dbReference type="InterPro" id="IPR006467">
    <property type="entry name" value="MiaB-like_bact"/>
</dbReference>
<keyword evidence="5" id="KW-0479">Metal-binding</keyword>
<dbReference type="NCBIfam" id="TIGR01579">
    <property type="entry name" value="MiaB-like-C"/>
    <property type="match status" value="1"/>
</dbReference>
<feature type="compositionally biased region" description="Polar residues" evidence="8">
    <location>
        <begin position="119"/>
        <end position="128"/>
    </location>
</feature>
<gene>
    <name evidence="11" type="ORF">BROSI_A1170</name>
</gene>
<feature type="domain" description="Radical SAM core" evidence="10">
    <location>
        <begin position="191"/>
        <end position="421"/>
    </location>
</feature>
<dbReference type="SFLD" id="SFLDG01082">
    <property type="entry name" value="B12-binding_domain_containing"/>
    <property type="match status" value="1"/>
</dbReference>
<evidence type="ECO:0000256" key="8">
    <source>
        <dbReference type="SAM" id="MobiDB-lite"/>
    </source>
</evidence>
<dbReference type="PROSITE" id="PS51449">
    <property type="entry name" value="MTTASE_N"/>
    <property type="match status" value="1"/>
</dbReference>
<name>A0ABQ0JVC5_9BACT</name>
<dbReference type="RefSeq" id="WP_052562790.1">
    <property type="nucleotide sequence ID" value="NZ_BAFN01000001.1"/>
</dbReference>
<evidence type="ECO:0000313" key="12">
    <source>
        <dbReference type="Proteomes" id="UP000032309"/>
    </source>
</evidence>
<evidence type="ECO:0000256" key="5">
    <source>
        <dbReference type="ARBA" id="ARBA00022723"/>
    </source>
</evidence>
<proteinExistence type="predicted"/>
<comment type="cofactor">
    <cofactor evidence="1">
        <name>[4Fe-4S] cluster</name>
        <dbReference type="ChEBI" id="CHEBI:49883"/>
    </cofactor>
</comment>
<dbReference type="PROSITE" id="PS51918">
    <property type="entry name" value="RADICAL_SAM"/>
    <property type="match status" value="1"/>
</dbReference>
<dbReference type="PANTHER" id="PTHR11918">
    <property type="entry name" value="RADICAL SAM PROTEINS"/>
    <property type="match status" value="1"/>
</dbReference>
<dbReference type="PANTHER" id="PTHR11918:SF45">
    <property type="entry name" value="THREONYLCARBAMOYLADENOSINE TRNA METHYLTHIOTRANSFERASE"/>
    <property type="match status" value="1"/>
</dbReference>
<evidence type="ECO:0000256" key="3">
    <source>
        <dbReference type="ARBA" id="ARBA00022679"/>
    </source>
</evidence>
<feature type="domain" description="MTTase N-terminal" evidence="9">
    <location>
        <begin position="2"/>
        <end position="114"/>
    </location>
</feature>
<dbReference type="InterPro" id="IPR023404">
    <property type="entry name" value="rSAM_horseshoe"/>
</dbReference>
<keyword evidence="7" id="KW-0411">Iron-sulfur</keyword>
<keyword evidence="4" id="KW-0949">S-adenosyl-L-methionine</keyword>
<reference evidence="12" key="1">
    <citation type="journal article" date="2015" name="Genome Announc.">
        <title>Draft Genome Sequence of an Anaerobic Ammonium-Oxidizing Bacterium, "Candidatus Brocadia sinica".</title>
        <authorList>
            <person name="Oshiki M."/>
            <person name="Shinyako-Hata K."/>
            <person name="Satoh H."/>
            <person name="Okabe S."/>
        </authorList>
    </citation>
    <scope>NUCLEOTIDE SEQUENCE [LARGE SCALE GENOMIC DNA]</scope>
    <source>
        <strain evidence="12">JPN1</strain>
    </source>
</reference>
<dbReference type="Proteomes" id="UP000032309">
    <property type="component" value="Unassembled WGS sequence"/>
</dbReference>
<evidence type="ECO:0000256" key="4">
    <source>
        <dbReference type="ARBA" id="ARBA00022691"/>
    </source>
</evidence>
<dbReference type="Pfam" id="PF00919">
    <property type="entry name" value="UPF0004"/>
    <property type="match status" value="1"/>
</dbReference>
<dbReference type="InterPro" id="IPR020612">
    <property type="entry name" value="Methylthiotransferase_CS"/>
</dbReference>
<dbReference type="PROSITE" id="PS01278">
    <property type="entry name" value="MTTASE_RADICAL"/>
    <property type="match status" value="1"/>
</dbReference>
<comment type="caution">
    <text evidence="11">The sequence shown here is derived from an EMBL/GenBank/DDBJ whole genome shotgun (WGS) entry which is preliminary data.</text>
</comment>
<sequence length="486" mass="54078">MKTCAFITLGCKVNQYETQALRESLTSKGFVEIVPEQAADLYVINTCTVTSASDEKSRQYIKWVRRKNPSATVVVTGCYAEADSEAIKNIEGVDYVITKAEEAYLAEIVSRGTVHRAPTQETSVPSESSNDHKNPPPLSPLPLGGRKTRGITILPALHGVGKGEGENRFSGGKSLSEPTEDPIYNLKISHFAGHTRAFLKIEDGCDLYCSYCIIPYVRGGIKSRRPQDIFEEARRLIDNGYKEIILTGIHLGAYGKDEQENYRLLDIIQILSNLSGLERIRLSSIEANEITHDLIDLVVHTKKICPHFHIPLQSGDDFILKRMNRKYTSSHYLEILGSIRSKIDSPSVTTDVIVGFPGEKDVHFENTIGLCKNAGFSRMHIFPFSAREGTPAAKMTDHCPPQIIKRRKALLDATAKTLAFSYKKQFLGTHAEVLVEAERDSKTNKLCGYSERYIKVLFDGPDTVKNSIVSVQIEEVTPLLVMGTLQ</sequence>
<evidence type="ECO:0000313" key="11">
    <source>
        <dbReference type="EMBL" id="GAN32655.1"/>
    </source>
</evidence>
<dbReference type="SMART" id="SM00729">
    <property type="entry name" value="Elp3"/>
    <property type="match status" value="1"/>
</dbReference>
<dbReference type="InterPro" id="IPR007197">
    <property type="entry name" value="rSAM"/>
</dbReference>
<dbReference type="InterPro" id="IPR013848">
    <property type="entry name" value="Methylthiotransferase_N"/>
</dbReference>
<dbReference type="InterPro" id="IPR005839">
    <property type="entry name" value="Methylthiotransferase"/>
</dbReference>
<dbReference type="InterPro" id="IPR038135">
    <property type="entry name" value="Methylthiotransferase_N_sf"/>
</dbReference>
<keyword evidence="6" id="KW-0408">Iron</keyword>
<evidence type="ECO:0000259" key="9">
    <source>
        <dbReference type="PROSITE" id="PS51449"/>
    </source>
</evidence>
<accession>A0ABQ0JVC5</accession>
<dbReference type="SFLD" id="SFLDG01061">
    <property type="entry name" value="methylthiotransferase"/>
    <property type="match status" value="1"/>
</dbReference>
<dbReference type="NCBIfam" id="TIGR00089">
    <property type="entry name" value="MiaB/RimO family radical SAM methylthiotransferase"/>
    <property type="match status" value="1"/>
</dbReference>
<organism evidence="11 12">
    <name type="scientific">Candidatus Brocadia sinica JPN1</name>
    <dbReference type="NCBI Taxonomy" id="1197129"/>
    <lineage>
        <taxon>Bacteria</taxon>
        <taxon>Pseudomonadati</taxon>
        <taxon>Planctomycetota</taxon>
        <taxon>Candidatus Brocadiia</taxon>
        <taxon>Candidatus Brocadiales</taxon>
        <taxon>Candidatus Brocadiaceae</taxon>
        <taxon>Candidatus Brocadia</taxon>
    </lineage>
</organism>
<evidence type="ECO:0000256" key="2">
    <source>
        <dbReference type="ARBA" id="ARBA00022485"/>
    </source>
</evidence>
<keyword evidence="2" id="KW-0004">4Fe-4S</keyword>
<keyword evidence="12" id="KW-1185">Reference proteome</keyword>
<feature type="region of interest" description="Disordered" evidence="8">
    <location>
        <begin position="115"/>
        <end position="144"/>
    </location>
</feature>
<dbReference type="CDD" id="cd01335">
    <property type="entry name" value="Radical_SAM"/>
    <property type="match status" value="1"/>
</dbReference>
<dbReference type="EMBL" id="BAFN01000001">
    <property type="protein sequence ID" value="GAN32655.1"/>
    <property type="molecule type" value="Genomic_DNA"/>
</dbReference>
<evidence type="ECO:0000259" key="10">
    <source>
        <dbReference type="PROSITE" id="PS51918"/>
    </source>
</evidence>
<dbReference type="InterPro" id="IPR006638">
    <property type="entry name" value="Elp3/MiaA/NifB-like_rSAM"/>
</dbReference>